<dbReference type="Proteomes" id="UP001207654">
    <property type="component" value="Unassembled WGS sequence"/>
</dbReference>
<dbReference type="EMBL" id="JAPNKA010000001">
    <property type="protein sequence ID" value="MCY1081762.1"/>
    <property type="molecule type" value="Genomic_DNA"/>
</dbReference>
<feature type="domain" description="Type II secretion system protein GspE N-terminal" evidence="1">
    <location>
        <begin position="66"/>
        <end position="153"/>
    </location>
</feature>
<gene>
    <name evidence="2" type="ORF">OV287_45660</name>
</gene>
<dbReference type="InterPro" id="IPR007831">
    <property type="entry name" value="T2SS_GspE_N"/>
</dbReference>
<protein>
    <submittedName>
        <fullName evidence="2">Pilus assembly protein PilB</fullName>
    </submittedName>
</protein>
<comment type="caution">
    <text evidence="2">The sequence shown here is derived from an EMBL/GenBank/DDBJ whole genome shotgun (WGS) entry which is preliminary data.</text>
</comment>
<organism evidence="2 3">
    <name type="scientific">Archangium lansingense</name>
    <dbReference type="NCBI Taxonomy" id="2995310"/>
    <lineage>
        <taxon>Bacteria</taxon>
        <taxon>Pseudomonadati</taxon>
        <taxon>Myxococcota</taxon>
        <taxon>Myxococcia</taxon>
        <taxon>Myxococcales</taxon>
        <taxon>Cystobacterineae</taxon>
        <taxon>Archangiaceae</taxon>
        <taxon>Archangium</taxon>
    </lineage>
</organism>
<dbReference type="RefSeq" id="WP_267540349.1">
    <property type="nucleotide sequence ID" value="NZ_JAPNKA010000001.1"/>
</dbReference>
<proteinExistence type="predicted"/>
<dbReference type="InterPro" id="IPR037257">
    <property type="entry name" value="T2SS_E_N_sf"/>
</dbReference>
<sequence length="183" mass="20538">MAWGVVVGVRRMRLGELWVASGLLASAQVETALAFQARWRCRLGEAAVRMGLLGPEQLLISLARQLQVPFIRREGLERVPEGMVRCVPPRVLERLRMCPLRVEWRDEGRGTVYVATSEPGNLSLLDDMAFATGCTVRPVLALADDIEHLLQRLGILSTRARAIELNPEDAHVRLRITRDYFAV</sequence>
<evidence type="ECO:0000313" key="2">
    <source>
        <dbReference type="EMBL" id="MCY1081762.1"/>
    </source>
</evidence>
<evidence type="ECO:0000313" key="3">
    <source>
        <dbReference type="Proteomes" id="UP001207654"/>
    </source>
</evidence>
<name>A0ABT4AJC0_9BACT</name>
<keyword evidence="3" id="KW-1185">Reference proteome</keyword>
<accession>A0ABT4AJC0</accession>
<dbReference type="Gene3D" id="3.30.300.160">
    <property type="entry name" value="Type II secretion system, protein E, N-terminal domain"/>
    <property type="match status" value="1"/>
</dbReference>
<reference evidence="2 3" key="1">
    <citation type="submission" date="2022-11" db="EMBL/GenBank/DDBJ databases">
        <title>Minimal conservation of predation-associated metabolite biosynthetic gene clusters underscores biosynthetic potential of Myxococcota including descriptions for ten novel species: Archangium lansinium sp. nov., Myxococcus landrumus sp. nov., Nannocystis bai.</title>
        <authorList>
            <person name="Ahearne A."/>
            <person name="Stevens C."/>
            <person name="Phillips K."/>
        </authorList>
    </citation>
    <scope>NUCLEOTIDE SEQUENCE [LARGE SCALE GENOMIC DNA]</scope>
    <source>
        <strain evidence="2 3">MIWBW</strain>
    </source>
</reference>
<dbReference type="Pfam" id="PF05157">
    <property type="entry name" value="MshEN"/>
    <property type="match status" value="1"/>
</dbReference>
<evidence type="ECO:0000259" key="1">
    <source>
        <dbReference type="Pfam" id="PF05157"/>
    </source>
</evidence>
<dbReference type="SUPFAM" id="SSF160246">
    <property type="entry name" value="EspE N-terminal domain-like"/>
    <property type="match status" value="1"/>
</dbReference>